<dbReference type="InterPro" id="IPR035965">
    <property type="entry name" value="PAS-like_dom_sf"/>
</dbReference>
<dbReference type="KEGG" id="apo:Arcpr_0538"/>
<organism evidence="9 10">
    <name type="scientific">Archaeoglobus profundus (strain DSM 5631 / JCM 9629 / NBRC 100127 / Av18)</name>
    <dbReference type="NCBI Taxonomy" id="572546"/>
    <lineage>
        <taxon>Archaea</taxon>
        <taxon>Methanobacteriati</taxon>
        <taxon>Methanobacteriota</taxon>
        <taxon>Archaeoglobi</taxon>
        <taxon>Archaeoglobales</taxon>
        <taxon>Archaeoglobaceae</taxon>
        <taxon>Archaeoglobus</taxon>
    </lineage>
</organism>
<dbReference type="GeneID" id="8739197"/>
<dbReference type="GO" id="GO:0000155">
    <property type="term" value="F:phosphorelay sensor kinase activity"/>
    <property type="evidence" value="ECO:0007669"/>
    <property type="project" value="InterPro"/>
</dbReference>
<dbReference type="Gene3D" id="3.30.565.10">
    <property type="entry name" value="Histidine kinase-like ATPase, C-terminal domain"/>
    <property type="match status" value="1"/>
</dbReference>
<proteinExistence type="predicted"/>
<gene>
    <name evidence="9" type="ordered locus">Arcpr_0538</name>
</gene>
<keyword evidence="5" id="KW-0067">ATP-binding</keyword>
<dbReference type="CDD" id="cd00130">
    <property type="entry name" value="PAS"/>
    <property type="match status" value="1"/>
</dbReference>
<feature type="domain" description="Histidine kinase" evidence="7">
    <location>
        <begin position="223"/>
        <end position="324"/>
    </location>
</feature>
<dbReference type="Proteomes" id="UP000001901">
    <property type="component" value="Chromosome"/>
</dbReference>
<accession>D2RH29</accession>
<dbReference type="Gene3D" id="3.30.450.20">
    <property type="entry name" value="PAS domain"/>
    <property type="match status" value="1"/>
</dbReference>
<keyword evidence="1" id="KW-0597">Phosphoprotein</keyword>
<keyword evidence="10" id="KW-1185">Reference proteome</keyword>
<evidence type="ECO:0000256" key="2">
    <source>
        <dbReference type="ARBA" id="ARBA00022679"/>
    </source>
</evidence>
<dbReference type="SMART" id="SM00091">
    <property type="entry name" value="PAS"/>
    <property type="match status" value="1"/>
</dbReference>
<dbReference type="SUPFAM" id="SSF55874">
    <property type="entry name" value="ATPase domain of HSP90 chaperone/DNA topoisomerase II/histidine kinase"/>
    <property type="match status" value="1"/>
</dbReference>
<sequence>MLDQLKKYGHTLPVPFLVYNEKGEIVYANSAFLELVGMTSEEVLGKNILDLVHPEDKERARDAMKKRLAGERVEPYFLRLIGTQGKCRTYMVVGGTIKIMGKNFGIITFTDVTKLEEQKLMLLILTRALRHDVLNAVTVAMAHLEVAKDLCRDCEKSDFLQKIEKAINRVVEIMRSLKAFEEAVLEGKLERICVREVAESVAKHFDVPIVVEGDCEAIADRGLEIVFENLFQNAIQHGRTDRIDVKISRVGDFCEIRVIDYGKGIPDEIKDRIFEESFSYGETASSGQGLYLVKKLVERYGGEIWVEDNEPKGAVFVIMLKAWSEES</sequence>
<dbReference type="InterPro" id="IPR003661">
    <property type="entry name" value="HisK_dim/P_dom"/>
</dbReference>
<dbReference type="Pfam" id="PF02518">
    <property type="entry name" value="HATPase_c"/>
    <property type="match status" value="1"/>
</dbReference>
<dbReference type="NCBIfam" id="TIGR00229">
    <property type="entry name" value="sensory_box"/>
    <property type="match status" value="1"/>
</dbReference>
<dbReference type="eggNOG" id="arCOG02353">
    <property type="taxonomic scope" value="Archaea"/>
</dbReference>
<dbReference type="InterPro" id="IPR003594">
    <property type="entry name" value="HATPase_dom"/>
</dbReference>
<evidence type="ECO:0000313" key="10">
    <source>
        <dbReference type="Proteomes" id="UP000001901"/>
    </source>
</evidence>
<dbReference type="PANTHER" id="PTHR43065">
    <property type="entry name" value="SENSOR HISTIDINE KINASE"/>
    <property type="match status" value="1"/>
</dbReference>
<dbReference type="GO" id="GO:0005524">
    <property type="term" value="F:ATP binding"/>
    <property type="evidence" value="ECO:0007669"/>
    <property type="project" value="UniProtKB-KW"/>
</dbReference>
<dbReference type="PANTHER" id="PTHR43065:SF10">
    <property type="entry name" value="PEROXIDE STRESS-ACTIVATED HISTIDINE KINASE MAK3"/>
    <property type="match status" value="1"/>
</dbReference>
<evidence type="ECO:0000256" key="3">
    <source>
        <dbReference type="ARBA" id="ARBA00022741"/>
    </source>
</evidence>
<dbReference type="RefSeq" id="WP_012939940.1">
    <property type="nucleotide sequence ID" value="NC_013741.1"/>
</dbReference>
<dbReference type="CDD" id="cd00075">
    <property type="entry name" value="HATPase"/>
    <property type="match status" value="1"/>
</dbReference>
<dbReference type="InterPro" id="IPR004358">
    <property type="entry name" value="Sig_transdc_His_kin-like_C"/>
</dbReference>
<keyword evidence="6" id="KW-0902">Two-component regulatory system</keyword>
<evidence type="ECO:0000256" key="5">
    <source>
        <dbReference type="ARBA" id="ARBA00022840"/>
    </source>
</evidence>
<name>D2RH29_ARCPA</name>
<dbReference type="PROSITE" id="PS50109">
    <property type="entry name" value="HIS_KIN"/>
    <property type="match status" value="1"/>
</dbReference>
<keyword evidence="2" id="KW-0808">Transferase</keyword>
<dbReference type="Pfam" id="PF00989">
    <property type="entry name" value="PAS"/>
    <property type="match status" value="1"/>
</dbReference>
<keyword evidence="3" id="KW-0547">Nucleotide-binding</keyword>
<dbReference type="AlphaFoldDB" id="D2RH29"/>
<dbReference type="SMART" id="SM00388">
    <property type="entry name" value="HisKA"/>
    <property type="match status" value="1"/>
</dbReference>
<dbReference type="HOGENOM" id="CLU_000445_114_58_2"/>
<dbReference type="InterPro" id="IPR013767">
    <property type="entry name" value="PAS_fold"/>
</dbReference>
<evidence type="ECO:0000256" key="1">
    <source>
        <dbReference type="ARBA" id="ARBA00022553"/>
    </source>
</evidence>
<evidence type="ECO:0000259" key="7">
    <source>
        <dbReference type="PROSITE" id="PS50109"/>
    </source>
</evidence>
<dbReference type="EMBL" id="CP001857">
    <property type="protein sequence ID" value="ADB57604.1"/>
    <property type="molecule type" value="Genomic_DNA"/>
</dbReference>
<dbReference type="PaxDb" id="572546-Arcpr_0538"/>
<evidence type="ECO:0000259" key="8">
    <source>
        <dbReference type="PROSITE" id="PS50112"/>
    </source>
</evidence>
<evidence type="ECO:0000256" key="6">
    <source>
        <dbReference type="ARBA" id="ARBA00023012"/>
    </source>
</evidence>
<dbReference type="InterPro" id="IPR000014">
    <property type="entry name" value="PAS"/>
</dbReference>
<dbReference type="SMART" id="SM00387">
    <property type="entry name" value="HATPase_c"/>
    <property type="match status" value="1"/>
</dbReference>
<reference evidence="9 10" key="1">
    <citation type="journal article" date="2010" name="Stand. Genomic Sci.">
        <title>Complete genome sequence of Archaeoglobus profundus type strain (AV18).</title>
        <authorList>
            <person name="von Jan M."/>
            <person name="Lapidus A."/>
            <person name="Del Rio T.G."/>
            <person name="Copeland A."/>
            <person name="Tice H."/>
            <person name="Cheng J.F."/>
            <person name="Lucas S."/>
            <person name="Chen F."/>
            <person name="Nolan M."/>
            <person name="Goodwin L."/>
            <person name="Han C."/>
            <person name="Pitluck S."/>
            <person name="Liolios K."/>
            <person name="Ivanova N."/>
            <person name="Mavromatis K."/>
            <person name="Ovchinnikova G."/>
            <person name="Chertkov O."/>
            <person name="Pati A."/>
            <person name="Chen A."/>
            <person name="Palaniappan K."/>
            <person name="Land M."/>
            <person name="Hauser L."/>
            <person name="Chang Y.J."/>
            <person name="Jeffries C.D."/>
            <person name="Saunders E."/>
            <person name="Brettin T."/>
            <person name="Detter J.C."/>
            <person name="Chain P."/>
            <person name="Eichinger K."/>
            <person name="Huber H."/>
            <person name="Spring S."/>
            <person name="Rohde M."/>
            <person name="Goker M."/>
            <person name="Wirth R."/>
            <person name="Woyke T."/>
            <person name="Bristow J."/>
            <person name="Eisen J.A."/>
            <person name="Markowitz V."/>
            <person name="Hugenholtz P."/>
            <person name="Kyrpides N.C."/>
            <person name="Klenk H.P."/>
        </authorList>
    </citation>
    <scope>NUCLEOTIDE SEQUENCE [LARGE SCALE GENOMIC DNA]</scope>
    <source>
        <strain evidence="10">DSM 5631 / JCM 9629 / NBRC 100127 / Av18</strain>
    </source>
</reference>
<dbReference type="SUPFAM" id="SSF55785">
    <property type="entry name" value="PYP-like sensor domain (PAS domain)"/>
    <property type="match status" value="1"/>
</dbReference>
<dbReference type="OrthoDB" id="50550at2157"/>
<dbReference type="InterPro" id="IPR036890">
    <property type="entry name" value="HATPase_C_sf"/>
</dbReference>
<dbReference type="InterPro" id="IPR005467">
    <property type="entry name" value="His_kinase_dom"/>
</dbReference>
<feature type="domain" description="PAS" evidence="8">
    <location>
        <begin position="1"/>
        <end position="71"/>
    </location>
</feature>
<dbReference type="PRINTS" id="PR00344">
    <property type="entry name" value="BCTRLSENSOR"/>
</dbReference>
<evidence type="ECO:0000256" key="4">
    <source>
        <dbReference type="ARBA" id="ARBA00022777"/>
    </source>
</evidence>
<keyword evidence="4 9" id="KW-0418">Kinase</keyword>
<dbReference type="STRING" id="572546.Arcpr_0538"/>
<dbReference type="PROSITE" id="PS50112">
    <property type="entry name" value="PAS"/>
    <property type="match status" value="1"/>
</dbReference>
<protein>
    <submittedName>
        <fullName evidence="9">PAS/PAC sensor signal transduction histidine kinase</fullName>
    </submittedName>
</protein>
<evidence type="ECO:0000313" key="9">
    <source>
        <dbReference type="EMBL" id="ADB57604.1"/>
    </source>
</evidence>
<dbReference type="eggNOG" id="arCOG06408">
    <property type="taxonomic scope" value="Archaea"/>
</dbReference>